<dbReference type="EMBL" id="KQ993860">
    <property type="protein sequence ID" value="KZV48442.1"/>
    <property type="molecule type" value="Genomic_DNA"/>
</dbReference>
<reference evidence="2 3" key="1">
    <citation type="journal article" date="2015" name="Proc. Natl. Acad. Sci. U.S.A.">
        <title>The resurrection genome of Boea hygrometrica: A blueprint for survival of dehydration.</title>
        <authorList>
            <person name="Xiao L."/>
            <person name="Yang G."/>
            <person name="Zhang L."/>
            <person name="Yang X."/>
            <person name="Zhao S."/>
            <person name="Ji Z."/>
            <person name="Zhou Q."/>
            <person name="Hu M."/>
            <person name="Wang Y."/>
            <person name="Chen M."/>
            <person name="Xu Y."/>
            <person name="Jin H."/>
            <person name="Xiao X."/>
            <person name="Hu G."/>
            <person name="Bao F."/>
            <person name="Hu Y."/>
            <person name="Wan P."/>
            <person name="Li L."/>
            <person name="Deng X."/>
            <person name="Kuang T."/>
            <person name="Xiang C."/>
            <person name="Zhu J.K."/>
            <person name="Oliver M.J."/>
            <person name="He Y."/>
        </authorList>
    </citation>
    <scope>NUCLEOTIDE SEQUENCE [LARGE SCALE GENOMIC DNA]</scope>
    <source>
        <strain evidence="3">cv. XS01</strain>
    </source>
</reference>
<feature type="compositionally biased region" description="Polar residues" evidence="1">
    <location>
        <begin position="141"/>
        <end position="152"/>
    </location>
</feature>
<feature type="region of interest" description="Disordered" evidence="1">
    <location>
        <begin position="74"/>
        <end position="180"/>
    </location>
</feature>
<gene>
    <name evidence="2" type="ORF">F511_35401</name>
</gene>
<evidence type="ECO:0000313" key="2">
    <source>
        <dbReference type="EMBL" id="KZV48442.1"/>
    </source>
</evidence>
<evidence type="ECO:0000313" key="3">
    <source>
        <dbReference type="Proteomes" id="UP000250235"/>
    </source>
</evidence>
<sequence length="214" mass="23363">MVKRKATEVVDMELQERTFGTNHVDACGMLTPTDAEFLYAHYISGDLVVSNVCAVTRRMSKLMIRVLKVMCSQRRLSPTPRSTSPRSPPHGSTPPRSTTPRNTPPRSPPPRRPPSRETTERPEKIPSTDSPNGFVEGAQVEGNQTEGSTKSIPETVEGAQVEGNQTEGSTKSIPETDRSVDSNGKILLDLATPLARMMPHILVAMGVQTDTDTQ</sequence>
<feature type="compositionally biased region" description="Low complexity" evidence="1">
    <location>
        <begin position="74"/>
        <end position="85"/>
    </location>
</feature>
<name>A0A2Z7CMY8_9LAMI</name>
<feature type="compositionally biased region" description="Polar residues" evidence="1">
    <location>
        <begin position="162"/>
        <end position="173"/>
    </location>
</feature>
<protein>
    <submittedName>
        <fullName evidence="2">Uncharacterized protein</fullName>
    </submittedName>
</protein>
<evidence type="ECO:0000256" key="1">
    <source>
        <dbReference type="SAM" id="MobiDB-lite"/>
    </source>
</evidence>
<keyword evidence="3" id="KW-1185">Reference proteome</keyword>
<dbReference type="AlphaFoldDB" id="A0A2Z7CMY8"/>
<feature type="compositionally biased region" description="Pro residues" evidence="1">
    <location>
        <begin position="102"/>
        <end position="112"/>
    </location>
</feature>
<accession>A0A2Z7CMY8</accession>
<organism evidence="2 3">
    <name type="scientific">Dorcoceras hygrometricum</name>
    <dbReference type="NCBI Taxonomy" id="472368"/>
    <lineage>
        <taxon>Eukaryota</taxon>
        <taxon>Viridiplantae</taxon>
        <taxon>Streptophyta</taxon>
        <taxon>Embryophyta</taxon>
        <taxon>Tracheophyta</taxon>
        <taxon>Spermatophyta</taxon>
        <taxon>Magnoliopsida</taxon>
        <taxon>eudicotyledons</taxon>
        <taxon>Gunneridae</taxon>
        <taxon>Pentapetalae</taxon>
        <taxon>asterids</taxon>
        <taxon>lamiids</taxon>
        <taxon>Lamiales</taxon>
        <taxon>Gesneriaceae</taxon>
        <taxon>Didymocarpoideae</taxon>
        <taxon>Trichosporeae</taxon>
        <taxon>Loxocarpinae</taxon>
        <taxon>Dorcoceras</taxon>
    </lineage>
</organism>
<dbReference type="Proteomes" id="UP000250235">
    <property type="component" value="Unassembled WGS sequence"/>
</dbReference>
<proteinExistence type="predicted"/>
<feature type="compositionally biased region" description="Basic and acidic residues" evidence="1">
    <location>
        <begin position="114"/>
        <end position="126"/>
    </location>
</feature>